<keyword evidence="9 17" id="KW-0067">ATP-binding</keyword>
<evidence type="ECO:0000256" key="9">
    <source>
        <dbReference type="ARBA" id="ARBA00022840"/>
    </source>
</evidence>
<keyword evidence="16" id="KW-0963">Cytoplasm</keyword>
<dbReference type="Gene3D" id="3.30.1490.20">
    <property type="entry name" value="ATP-grasp fold, A domain"/>
    <property type="match status" value="1"/>
</dbReference>
<dbReference type="NCBIfam" id="TIGR01205">
    <property type="entry name" value="D_ala_D_alaTIGR"/>
    <property type="match status" value="1"/>
</dbReference>
<evidence type="ECO:0000259" key="18">
    <source>
        <dbReference type="PROSITE" id="PS50975"/>
    </source>
</evidence>
<name>A0ABV8CNZ4_9GAMM</name>
<dbReference type="SUPFAM" id="SSF52440">
    <property type="entry name" value="PreATP-grasp domain"/>
    <property type="match status" value="1"/>
</dbReference>
<evidence type="ECO:0000256" key="8">
    <source>
        <dbReference type="ARBA" id="ARBA00022741"/>
    </source>
</evidence>
<dbReference type="EMBL" id="JBHSAF010000007">
    <property type="protein sequence ID" value="MFC3913536.1"/>
    <property type="molecule type" value="Genomic_DNA"/>
</dbReference>
<keyword evidence="6 16" id="KW-0436">Ligase</keyword>
<dbReference type="Gene3D" id="3.30.470.20">
    <property type="entry name" value="ATP-grasp fold, B domain"/>
    <property type="match status" value="1"/>
</dbReference>
<dbReference type="GO" id="GO:0008716">
    <property type="term" value="F:D-alanine-D-alanine ligase activity"/>
    <property type="evidence" value="ECO:0007669"/>
    <property type="project" value="UniProtKB-EC"/>
</dbReference>
<accession>A0ABV8CNZ4</accession>
<organism evidence="19 20">
    <name type="scientific">Pseudaeromonas sharmana</name>
    <dbReference type="NCBI Taxonomy" id="328412"/>
    <lineage>
        <taxon>Bacteria</taxon>
        <taxon>Pseudomonadati</taxon>
        <taxon>Pseudomonadota</taxon>
        <taxon>Gammaproteobacteria</taxon>
        <taxon>Aeromonadales</taxon>
        <taxon>Aeromonadaceae</taxon>
        <taxon>Pseudaeromonas</taxon>
    </lineage>
</organism>
<comment type="catalytic activity">
    <reaction evidence="15 16">
        <text>2 D-alanine + ATP = D-alanyl-D-alanine + ADP + phosphate + H(+)</text>
        <dbReference type="Rhea" id="RHEA:11224"/>
        <dbReference type="ChEBI" id="CHEBI:15378"/>
        <dbReference type="ChEBI" id="CHEBI:30616"/>
        <dbReference type="ChEBI" id="CHEBI:43474"/>
        <dbReference type="ChEBI" id="CHEBI:57416"/>
        <dbReference type="ChEBI" id="CHEBI:57822"/>
        <dbReference type="ChEBI" id="CHEBI:456216"/>
        <dbReference type="EC" id="6.3.2.4"/>
    </reaction>
</comment>
<dbReference type="InterPro" id="IPR000291">
    <property type="entry name" value="D-Ala_lig_Van_CS"/>
</dbReference>
<dbReference type="PANTHER" id="PTHR23132">
    <property type="entry name" value="D-ALANINE--D-ALANINE LIGASE"/>
    <property type="match status" value="1"/>
</dbReference>
<evidence type="ECO:0000256" key="15">
    <source>
        <dbReference type="ARBA" id="ARBA00047614"/>
    </source>
</evidence>
<dbReference type="Proteomes" id="UP001595692">
    <property type="component" value="Unassembled WGS sequence"/>
</dbReference>
<evidence type="ECO:0000256" key="10">
    <source>
        <dbReference type="ARBA" id="ARBA00022842"/>
    </source>
</evidence>
<dbReference type="InterPro" id="IPR016185">
    <property type="entry name" value="PreATP-grasp_dom_sf"/>
</dbReference>
<evidence type="ECO:0000256" key="6">
    <source>
        <dbReference type="ARBA" id="ARBA00022598"/>
    </source>
</evidence>
<evidence type="ECO:0000256" key="2">
    <source>
        <dbReference type="ARBA" id="ARBA00001946"/>
    </source>
</evidence>
<dbReference type="PIRSF" id="PIRSF039102">
    <property type="entry name" value="Ddl/VanB"/>
    <property type="match status" value="1"/>
</dbReference>
<dbReference type="SUPFAM" id="SSF56059">
    <property type="entry name" value="Glutathione synthetase ATP-binding domain-like"/>
    <property type="match status" value="1"/>
</dbReference>
<keyword evidence="7" id="KW-0479">Metal-binding</keyword>
<dbReference type="RefSeq" id="WP_377151913.1">
    <property type="nucleotide sequence ID" value="NZ_JBHSAF010000007.1"/>
</dbReference>
<comment type="similarity">
    <text evidence="5 16">Belongs to the D-alanine--D-alanine ligase family.</text>
</comment>
<evidence type="ECO:0000313" key="20">
    <source>
        <dbReference type="Proteomes" id="UP001595692"/>
    </source>
</evidence>
<dbReference type="PROSITE" id="PS00843">
    <property type="entry name" value="DALA_DALA_LIGASE_1"/>
    <property type="match status" value="1"/>
</dbReference>
<dbReference type="EC" id="6.3.2.4" evidence="16"/>
<comment type="cofactor">
    <cofactor evidence="1">
        <name>Mn(2+)</name>
        <dbReference type="ChEBI" id="CHEBI:29035"/>
    </cofactor>
</comment>
<evidence type="ECO:0000256" key="12">
    <source>
        <dbReference type="ARBA" id="ARBA00022984"/>
    </source>
</evidence>
<dbReference type="InterPro" id="IPR011761">
    <property type="entry name" value="ATP-grasp"/>
</dbReference>
<evidence type="ECO:0000256" key="16">
    <source>
        <dbReference type="HAMAP-Rule" id="MF_00047"/>
    </source>
</evidence>
<keyword evidence="12 16" id="KW-0573">Peptidoglycan synthesis</keyword>
<dbReference type="PROSITE" id="PS00844">
    <property type="entry name" value="DALA_DALA_LIGASE_2"/>
    <property type="match status" value="1"/>
</dbReference>
<feature type="domain" description="ATP-grasp" evidence="18">
    <location>
        <begin position="120"/>
        <end position="326"/>
    </location>
</feature>
<comment type="function">
    <text evidence="3 16">Cell wall formation.</text>
</comment>
<evidence type="ECO:0000256" key="5">
    <source>
        <dbReference type="ARBA" id="ARBA00010871"/>
    </source>
</evidence>
<comment type="cofactor">
    <cofactor evidence="2">
        <name>Mg(2+)</name>
        <dbReference type="ChEBI" id="CHEBI:18420"/>
    </cofactor>
</comment>
<evidence type="ECO:0000256" key="11">
    <source>
        <dbReference type="ARBA" id="ARBA00022960"/>
    </source>
</evidence>
<keyword evidence="20" id="KW-1185">Reference proteome</keyword>
<keyword evidence="13" id="KW-0464">Manganese</keyword>
<evidence type="ECO:0000256" key="4">
    <source>
        <dbReference type="ARBA" id="ARBA00004752"/>
    </source>
</evidence>
<comment type="caution">
    <text evidence="19">The sequence shown here is derived from an EMBL/GenBank/DDBJ whole genome shotgun (WGS) entry which is preliminary data.</text>
</comment>
<comment type="pathway">
    <text evidence="4 16">Cell wall biogenesis; peptidoglycan biosynthesis.</text>
</comment>
<protein>
    <recommendedName>
        <fullName evidence="16">D-alanine--D-alanine ligase</fullName>
        <ecNumber evidence="16">6.3.2.4</ecNumber>
    </recommendedName>
    <alternativeName>
        <fullName evidence="16">D-Ala-D-Ala ligase</fullName>
    </alternativeName>
    <alternativeName>
        <fullName evidence="16">D-alanylalanine synthetase</fullName>
    </alternativeName>
</protein>
<reference evidence="20" key="1">
    <citation type="journal article" date="2019" name="Int. J. Syst. Evol. Microbiol.">
        <title>The Global Catalogue of Microorganisms (GCM) 10K type strain sequencing project: providing services to taxonomists for standard genome sequencing and annotation.</title>
        <authorList>
            <consortium name="The Broad Institute Genomics Platform"/>
            <consortium name="The Broad Institute Genome Sequencing Center for Infectious Disease"/>
            <person name="Wu L."/>
            <person name="Ma J."/>
        </authorList>
    </citation>
    <scope>NUCLEOTIDE SEQUENCE [LARGE SCALE GENOMIC DNA]</scope>
    <source>
        <strain evidence="20">CCUG 54939</strain>
    </source>
</reference>
<evidence type="ECO:0000256" key="3">
    <source>
        <dbReference type="ARBA" id="ARBA00003921"/>
    </source>
</evidence>
<evidence type="ECO:0000256" key="14">
    <source>
        <dbReference type="ARBA" id="ARBA00023316"/>
    </source>
</evidence>
<comment type="subcellular location">
    <subcellularLocation>
        <location evidence="16">Cytoplasm</location>
    </subcellularLocation>
</comment>
<keyword evidence="10" id="KW-0460">Magnesium</keyword>
<dbReference type="InterPro" id="IPR013815">
    <property type="entry name" value="ATP_grasp_subdomain_1"/>
</dbReference>
<evidence type="ECO:0000256" key="13">
    <source>
        <dbReference type="ARBA" id="ARBA00023211"/>
    </source>
</evidence>
<keyword evidence="8 17" id="KW-0547">Nucleotide-binding</keyword>
<dbReference type="Gene3D" id="3.40.50.20">
    <property type="match status" value="1"/>
</dbReference>
<sequence>MNKLHVLLMCGGGGSEHDISLLSANFLEQQLQALPGIEVTRIELFPDHWQTAAGEACHLGLDRLLHVGDRQQLIDYVVPCIHGYPGETGDIQSFLELAGLPYLGCDAEGSKLCFNKISTKLWLTALGIPNTPYVFLSADDSSAHAEAHQAMRRWGAVFVKAASQGSSVGCYKVSELAALSDAIHQAFGYSEQVLVEKAVKPRELEVAVYQYGDELVATRPGEICTPGDVFYSYDEKYSSGSHSTTRLDVTDLTDGQIETIRSLALKAFTHLKLKDLSRIDFFLTEEGEILLNEINTFPGMTPISMFPKMLQHHGHDFGQFLLQRIRSAAATT</sequence>
<proteinExistence type="inferred from homology"/>
<dbReference type="PANTHER" id="PTHR23132:SF25">
    <property type="entry name" value="D-ALANINE--D-ALANINE LIGASE A"/>
    <property type="match status" value="1"/>
</dbReference>
<evidence type="ECO:0000256" key="7">
    <source>
        <dbReference type="ARBA" id="ARBA00022723"/>
    </source>
</evidence>
<dbReference type="InterPro" id="IPR011095">
    <property type="entry name" value="Dala_Dala_lig_C"/>
</dbReference>
<dbReference type="PROSITE" id="PS50975">
    <property type="entry name" value="ATP_GRASP"/>
    <property type="match status" value="1"/>
</dbReference>
<keyword evidence="11 16" id="KW-0133">Cell shape</keyword>
<keyword evidence="14 16" id="KW-0961">Cell wall biogenesis/degradation</keyword>
<dbReference type="NCBIfam" id="NF002527">
    <property type="entry name" value="PRK01966.1-3"/>
    <property type="match status" value="1"/>
</dbReference>
<dbReference type="HAMAP" id="MF_00047">
    <property type="entry name" value="Dala_Dala_lig"/>
    <property type="match status" value="1"/>
</dbReference>
<dbReference type="Pfam" id="PF01820">
    <property type="entry name" value="Dala_Dala_lig_N"/>
    <property type="match status" value="1"/>
</dbReference>
<gene>
    <name evidence="16" type="primary">ddl</name>
    <name evidence="19" type="ORF">ACFOSS_08665</name>
</gene>
<dbReference type="Pfam" id="PF07478">
    <property type="entry name" value="Dala_Dala_lig_C"/>
    <property type="match status" value="1"/>
</dbReference>
<evidence type="ECO:0000313" key="19">
    <source>
        <dbReference type="EMBL" id="MFC3913536.1"/>
    </source>
</evidence>
<dbReference type="InterPro" id="IPR011127">
    <property type="entry name" value="Dala_Dala_lig_N"/>
</dbReference>
<dbReference type="InterPro" id="IPR005905">
    <property type="entry name" value="D_ala_D_ala"/>
</dbReference>
<evidence type="ECO:0000256" key="1">
    <source>
        <dbReference type="ARBA" id="ARBA00001936"/>
    </source>
</evidence>
<evidence type="ECO:0000256" key="17">
    <source>
        <dbReference type="PROSITE-ProRule" id="PRU00409"/>
    </source>
</evidence>